<dbReference type="InterPro" id="IPR051896">
    <property type="entry name" value="TCR_alpha_variable"/>
</dbReference>
<feature type="domain" description="Ig-like" evidence="9">
    <location>
        <begin position="1"/>
        <end position="79"/>
    </location>
</feature>
<comment type="caution">
    <text evidence="10">The sequence shown here is derived from an EMBL/GenBank/DDBJ whole genome shotgun (WGS) entry which is preliminary data.</text>
</comment>
<dbReference type="InterPro" id="IPR013106">
    <property type="entry name" value="Ig_V-set"/>
</dbReference>
<accession>A0A212CT93</accession>
<keyword evidence="8" id="KW-1279">T cell receptor</keyword>
<dbReference type="InterPro" id="IPR003599">
    <property type="entry name" value="Ig_sub"/>
</dbReference>
<name>A0A212CT93_CEREH</name>
<keyword evidence="4" id="KW-0472">Membrane</keyword>
<evidence type="ECO:0000256" key="7">
    <source>
        <dbReference type="ARBA" id="ARBA00038651"/>
    </source>
</evidence>
<dbReference type="PANTHER" id="PTHR19339">
    <property type="entry name" value="T CELL RECEPTOR ALPHA VARIABLE 39"/>
    <property type="match status" value="1"/>
</dbReference>
<reference evidence="10 11" key="1">
    <citation type="journal article" date="2018" name="Mol. Genet. Genomics">
        <title>The red deer Cervus elaphus genome CerEla1.0: sequencing, annotating, genes, and chromosomes.</title>
        <authorList>
            <person name="Bana N.A."/>
            <person name="Nyiri A."/>
            <person name="Nagy J."/>
            <person name="Frank K."/>
            <person name="Nagy T."/>
            <person name="Steger V."/>
            <person name="Schiller M."/>
            <person name="Lakatos P."/>
            <person name="Sugar L."/>
            <person name="Horn P."/>
            <person name="Barta E."/>
            <person name="Orosz L."/>
        </authorList>
    </citation>
    <scope>NUCLEOTIDE SEQUENCE [LARGE SCALE GENOMIC DNA]</scope>
    <source>
        <strain evidence="10">Hungarian</strain>
    </source>
</reference>
<dbReference type="AlphaFoldDB" id="A0A212CT93"/>
<dbReference type="InterPro" id="IPR007110">
    <property type="entry name" value="Ig-like_dom"/>
</dbReference>
<dbReference type="GO" id="GO:0042101">
    <property type="term" value="C:T cell receptor complex"/>
    <property type="evidence" value="ECO:0007669"/>
    <property type="project" value="UniProtKB-KW"/>
</dbReference>
<evidence type="ECO:0000313" key="10">
    <source>
        <dbReference type="EMBL" id="OWK09210.1"/>
    </source>
</evidence>
<sequence>MSIQEGEDVSMNCNASSTLNLLQWYKQDAGEGLILLIKLLKGGELARNGKLTAQFGGTKKDSLLNISASEPKDAGTYFCADGTVLPEHCSLHSNWQWAPRAPDVATSFAMVKSDDHMMQSPTPPHPPSLIVHEGSNASLNCSYKVTNFQSLHWYKQEEKVPTFLFALISTGIEKSGRLRGTLDRKELLSILHITVTEPGDSATYLCAAEARVKCRAESEAKPSIPDHLGGASWYQLRSFSHYPGTLLWYRQDQGKSLESLFLLMSNGAVRKKGRLTACLDTKARRSPLPITAPQPGLSATYFCAVDAQCPLMLPVCTPTCSCGSHPHPCCRDCSSEASF</sequence>
<evidence type="ECO:0000256" key="2">
    <source>
        <dbReference type="ARBA" id="ARBA00022475"/>
    </source>
</evidence>
<protein>
    <recommendedName>
        <fullName evidence="9">Ig-like domain-containing protein</fullName>
    </recommendedName>
</protein>
<dbReference type="SMART" id="SM00409">
    <property type="entry name" value="IG"/>
    <property type="match status" value="2"/>
</dbReference>
<dbReference type="SUPFAM" id="SSF48726">
    <property type="entry name" value="Immunoglobulin"/>
    <property type="match status" value="3"/>
</dbReference>
<dbReference type="PROSITE" id="PS50835">
    <property type="entry name" value="IG_LIKE"/>
    <property type="match status" value="2"/>
</dbReference>
<keyword evidence="6" id="KW-0325">Glycoprotein</keyword>
<evidence type="ECO:0000256" key="5">
    <source>
        <dbReference type="ARBA" id="ARBA00023157"/>
    </source>
</evidence>
<feature type="domain" description="Ig-like" evidence="9">
    <location>
        <begin position="102"/>
        <end position="223"/>
    </location>
</feature>
<dbReference type="Pfam" id="PF07686">
    <property type="entry name" value="V-set"/>
    <property type="match status" value="2"/>
</dbReference>
<evidence type="ECO:0000259" key="9">
    <source>
        <dbReference type="PROSITE" id="PS50835"/>
    </source>
</evidence>
<evidence type="ECO:0000313" key="11">
    <source>
        <dbReference type="Proteomes" id="UP000242450"/>
    </source>
</evidence>
<keyword evidence="2" id="KW-1003">Cell membrane</keyword>
<organism evidence="10 11">
    <name type="scientific">Cervus elaphus hippelaphus</name>
    <name type="common">European red deer</name>
    <dbReference type="NCBI Taxonomy" id="46360"/>
    <lineage>
        <taxon>Eukaryota</taxon>
        <taxon>Metazoa</taxon>
        <taxon>Chordata</taxon>
        <taxon>Craniata</taxon>
        <taxon>Vertebrata</taxon>
        <taxon>Euteleostomi</taxon>
        <taxon>Mammalia</taxon>
        <taxon>Eutheria</taxon>
        <taxon>Laurasiatheria</taxon>
        <taxon>Artiodactyla</taxon>
        <taxon>Ruminantia</taxon>
        <taxon>Pecora</taxon>
        <taxon>Cervidae</taxon>
        <taxon>Cervinae</taxon>
        <taxon>Cervus</taxon>
    </lineage>
</organism>
<dbReference type="Proteomes" id="UP000242450">
    <property type="component" value="Chromosome 12"/>
</dbReference>
<dbReference type="InterPro" id="IPR036179">
    <property type="entry name" value="Ig-like_dom_sf"/>
</dbReference>
<dbReference type="InterPro" id="IPR013783">
    <property type="entry name" value="Ig-like_fold"/>
</dbReference>
<dbReference type="Gene3D" id="2.60.40.10">
    <property type="entry name" value="Immunoglobulins"/>
    <property type="match status" value="3"/>
</dbReference>
<feature type="non-terminal residue" evidence="10">
    <location>
        <position position="339"/>
    </location>
</feature>
<evidence type="ECO:0000256" key="6">
    <source>
        <dbReference type="ARBA" id="ARBA00023180"/>
    </source>
</evidence>
<keyword evidence="3" id="KW-0732">Signal</keyword>
<evidence type="ECO:0000256" key="8">
    <source>
        <dbReference type="ARBA" id="ARBA00043266"/>
    </source>
</evidence>
<keyword evidence="11" id="KW-1185">Reference proteome</keyword>
<keyword evidence="8" id="KW-0391">Immunity</keyword>
<comment type="subunit">
    <text evidence="7">Alpha-beta TR is a heterodimer composed of an alpha and beta chain; disulfide-linked. The alpha-beta TR is associated with the transmembrane signaling CD3 coreceptor proteins to form the TR-CD3 (TcR or TCR). The assembly of alpha-beta TR heterodimers with CD3 occurs in the endoplasmic reticulum where a single alpha-beta TR heterodimer associates with one CD3D-CD3E heterodimer, one CD3G-CD3E heterodimer and one CD247 homodimer forming a stable octameric structure. CD3D-CD3E and CD3G-CD3E heterodimers preferentially associate with TR alpha and TR beta chains, respectively. The association of the CD247 homodimer is the last step of TcR assembly in the endoplasmic reticulum and is required for transport to the cell surface.</text>
</comment>
<evidence type="ECO:0000256" key="3">
    <source>
        <dbReference type="ARBA" id="ARBA00022729"/>
    </source>
</evidence>
<dbReference type="SMART" id="SM00406">
    <property type="entry name" value="IGv"/>
    <property type="match status" value="3"/>
</dbReference>
<dbReference type="OrthoDB" id="9714581at2759"/>
<gene>
    <name evidence="10" type="ORF">Celaphus_00006470</name>
</gene>
<dbReference type="PANTHER" id="PTHR19339:SF12">
    <property type="entry name" value="IG-LIKE DOMAIN-CONTAINING PROTEIN"/>
    <property type="match status" value="1"/>
</dbReference>
<comment type="subcellular location">
    <subcellularLocation>
        <location evidence="1">Cell membrane</location>
    </subcellularLocation>
</comment>
<evidence type="ECO:0000256" key="4">
    <source>
        <dbReference type="ARBA" id="ARBA00023136"/>
    </source>
</evidence>
<keyword evidence="5" id="KW-1015">Disulfide bond</keyword>
<evidence type="ECO:0000256" key="1">
    <source>
        <dbReference type="ARBA" id="ARBA00004236"/>
    </source>
</evidence>
<dbReference type="EMBL" id="MKHE01000012">
    <property type="protein sequence ID" value="OWK09210.1"/>
    <property type="molecule type" value="Genomic_DNA"/>
</dbReference>
<proteinExistence type="predicted"/>
<keyword evidence="8" id="KW-1064">Adaptive immunity</keyword>